<sequence>MFPFMKLPMSVRKRVYEILLVVPGLICVRQNHTSYHSEKKAFLYAENRQLLPGIAYALPQVTVNGFKIRFSRFPCTNAAILCASKEVHGETKAILYGANDFEVVCPNLELSPPPDYKTKLFPRQSLVQCLSICVRALYPLKWLLNGGFGELKNAYRGLDTLTIIFEAESCIKGAGKVLSKKENEGWVAYVKRLHVMIATEVFAGNKDIKTLPVWINLRVHFDGEAYADTSKPSTHSINVDLGPGNANPTGAAEERLRRYTMKRGLPEAFEMFKKRGR</sequence>
<organism evidence="1 2">
    <name type="scientific">Bimuria novae-zelandiae CBS 107.79</name>
    <dbReference type="NCBI Taxonomy" id="1447943"/>
    <lineage>
        <taxon>Eukaryota</taxon>
        <taxon>Fungi</taxon>
        <taxon>Dikarya</taxon>
        <taxon>Ascomycota</taxon>
        <taxon>Pezizomycotina</taxon>
        <taxon>Dothideomycetes</taxon>
        <taxon>Pleosporomycetidae</taxon>
        <taxon>Pleosporales</taxon>
        <taxon>Massarineae</taxon>
        <taxon>Didymosphaeriaceae</taxon>
        <taxon>Bimuria</taxon>
    </lineage>
</organism>
<name>A0A6A5ULV3_9PLEO</name>
<feature type="non-terminal residue" evidence="1">
    <location>
        <position position="277"/>
    </location>
</feature>
<protein>
    <submittedName>
        <fullName evidence="1">Uncharacterized protein</fullName>
    </submittedName>
</protein>
<reference evidence="1" key="1">
    <citation type="journal article" date="2020" name="Stud. Mycol.">
        <title>101 Dothideomycetes genomes: a test case for predicting lifestyles and emergence of pathogens.</title>
        <authorList>
            <person name="Haridas S."/>
            <person name="Albert R."/>
            <person name="Binder M."/>
            <person name="Bloem J."/>
            <person name="Labutti K."/>
            <person name="Salamov A."/>
            <person name="Andreopoulos B."/>
            <person name="Baker S."/>
            <person name="Barry K."/>
            <person name="Bills G."/>
            <person name="Bluhm B."/>
            <person name="Cannon C."/>
            <person name="Castanera R."/>
            <person name="Culley D."/>
            <person name="Daum C."/>
            <person name="Ezra D."/>
            <person name="Gonzalez J."/>
            <person name="Henrissat B."/>
            <person name="Kuo A."/>
            <person name="Liang C."/>
            <person name="Lipzen A."/>
            <person name="Lutzoni F."/>
            <person name="Magnuson J."/>
            <person name="Mondo S."/>
            <person name="Nolan M."/>
            <person name="Ohm R."/>
            <person name="Pangilinan J."/>
            <person name="Park H.-J."/>
            <person name="Ramirez L."/>
            <person name="Alfaro M."/>
            <person name="Sun H."/>
            <person name="Tritt A."/>
            <person name="Yoshinaga Y."/>
            <person name="Zwiers L.-H."/>
            <person name="Turgeon B."/>
            <person name="Goodwin S."/>
            <person name="Spatafora J."/>
            <person name="Crous P."/>
            <person name="Grigoriev I."/>
        </authorList>
    </citation>
    <scope>NUCLEOTIDE SEQUENCE</scope>
    <source>
        <strain evidence="1">CBS 107.79</strain>
    </source>
</reference>
<evidence type="ECO:0000313" key="2">
    <source>
        <dbReference type="Proteomes" id="UP000800036"/>
    </source>
</evidence>
<proteinExistence type="predicted"/>
<dbReference type="OrthoDB" id="2951834at2759"/>
<gene>
    <name evidence="1" type="ORF">BU23DRAFT_518279</name>
</gene>
<dbReference type="EMBL" id="ML976749">
    <property type="protein sequence ID" value="KAF1966213.1"/>
    <property type="molecule type" value="Genomic_DNA"/>
</dbReference>
<dbReference type="Proteomes" id="UP000800036">
    <property type="component" value="Unassembled WGS sequence"/>
</dbReference>
<dbReference type="AlphaFoldDB" id="A0A6A5ULV3"/>
<accession>A0A6A5ULV3</accession>
<evidence type="ECO:0000313" key="1">
    <source>
        <dbReference type="EMBL" id="KAF1966213.1"/>
    </source>
</evidence>
<keyword evidence="2" id="KW-1185">Reference proteome</keyword>